<evidence type="ECO:0000313" key="3">
    <source>
        <dbReference type="Proteomes" id="UP000233565"/>
    </source>
</evidence>
<keyword evidence="2" id="KW-0540">Nuclease</keyword>
<keyword evidence="2" id="KW-0255">Endonuclease</keyword>
<accession>A0ABX4R2Y2</accession>
<dbReference type="GO" id="GO:0004519">
    <property type="term" value="F:endonuclease activity"/>
    <property type="evidence" value="ECO:0007669"/>
    <property type="project" value="UniProtKB-KW"/>
</dbReference>
<gene>
    <name evidence="2" type="ORF">CXG46_02230</name>
</gene>
<evidence type="ECO:0000259" key="1">
    <source>
        <dbReference type="SMART" id="SM00507"/>
    </source>
</evidence>
<organism evidence="2 3">
    <name type="scientific">Nocardioides alpinus</name>
    <dbReference type="NCBI Taxonomy" id="748909"/>
    <lineage>
        <taxon>Bacteria</taxon>
        <taxon>Bacillati</taxon>
        <taxon>Actinomycetota</taxon>
        <taxon>Actinomycetes</taxon>
        <taxon>Propionibacteriales</taxon>
        <taxon>Nocardioidaceae</taxon>
        <taxon>Nocardioides</taxon>
    </lineage>
</organism>
<keyword evidence="3" id="KW-1185">Reference proteome</keyword>
<dbReference type="InterPro" id="IPR003615">
    <property type="entry name" value="HNH_nuc"/>
</dbReference>
<dbReference type="SMART" id="SM00507">
    <property type="entry name" value="HNHc"/>
    <property type="match status" value="1"/>
</dbReference>
<comment type="caution">
    <text evidence="2">The sequence shown here is derived from an EMBL/GenBank/DDBJ whole genome shotgun (WGS) entry which is preliminary data.</text>
</comment>
<sequence length="504" mass="53989">MGKVWQRAPTHAPTRWMCRTRAGVAQESRSDCRDTRCRWSLPSWNTRSNSGAGGGQMEQQQEETAWQAGDLHALADLLASLAPAGLPSEHLDQLEALERIKSACAAAQVVVTSRFADAAEAEDAPAARSGRRTPPRAMSVGAEVALAILASPHAGEQRVLLSRRLRDDLPLTLAALARGELTEARAFTLAREVAHLTPEQRHRVDADLAPRLPGLGDLTLRRAVRRLCLTLAADAETRRYRRARADRHVTSRALDDGTGRLTAILPLEVLAAVRTALDTAAATARADGDTRTGGQVRADTLAARITGLDPATDPPTMKVNLVIGVESLFGDGTEPGLINGVGFLPAALCTDLVRRASAAAKATLRRLFATPEDRALVAMESTSRRFDGLLAELLTLRDAGTCRTPGCNATIRHLDHVRRAADGGPTTAANGQGLCERCNHVKETPGWTTWVADPGDTTRHEVHGVTEHLRITRSTSPPLPGGPTGGWHYSPAELHLASNYTLAT</sequence>
<protein>
    <submittedName>
        <fullName evidence="2">HNH endonuclease</fullName>
    </submittedName>
</protein>
<dbReference type="Gene3D" id="1.10.30.50">
    <property type="match status" value="1"/>
</dbReference>
<dbReference type="Pfam" id="PF02720">
    <property type="entry name" value="DUF222"/>
    <property type="match status" value="1"/>
</dbReference>
<dbReference type="InterPro" id="IPR003870">
    <property type="entry name" value="DUF222"/>
</dbReference>
<feature type="domain" description="HNH nuclease" evidence="1">
    <location>
        <begin position="389"/>
        <end position="440"/>
    </location>
</feature>
<proteinExistence type="predicted"/>
<name>A0ABX4R2Y2_9ACTN</name>
<dbReference type="CDD" id="cd00085">
    <property type="entry name" value="HNHc"/>
    <property type="match status" value="1"/>
</dbReference>
<reference evidence="2 3" key="1">
    <citation type="submission" date="2017-12" db="EMBL/GenBank/DDBJ databases">
        <title>Pharmacopeia of the Arctic Ocean.</title>
        <authorList>
            <person name="Collins E."/>
            <person name="Ducluzeau A.-L."/>
        </authorList>
    </citation>
    <scope>NUCLEOTIDE SEQUENCE [LARGE SCALE GENOMIC DNA]</scope>
    <source>
        <strain evidence="2 3">DSM 23325</strain>
    </source>
</reference>
<dbReference type="Proteomes" id="UP000233565">
    <property type="component" value="Unassembled WGS sequence"/>
</dbReference>
<keyword evidence="2" id="KW-0378">Hydrolase</keyword>
<evidence type="ECO:0000313" key="2">
    <source>
        <dbReference type="EMBL" id="PKH44377.1"/>
    </source>
</evidence>
<dbReference type="EMBL" id="PJBV01000010">
    <property type="protein sequence ID" value="PKH44377.1"/>
    <property type="molecule type" value="Genomic_DNA"/>
</dbReference>